<evidence type="ECO:0000256" key="1">
    <source>
        <dbReference type="SAM" id="MobiDB-lite"/>
    </source>
</evidence>
<feature type="compositionally biased region" description="Polar residues" evidence="1">
    <location>
        <begin position="233"/>
        <end position="247"/>
    </location>
</feature>
<feature type="compositionally biased region" description="Polar residues" evidence="1">
    <location>
        <begin position="295"/>
        <end position="316"/>
    </location>
</feature>
<sequence>MDVTDSNPTSSTPKGTNMALLGGLLFLTLLFTFVVVTIVVIFFCYCRKAKGERYKYNSQSREEEMKRERGQQKVETLNNKKPNPIDNFVTTQNHSIGGTTGMLSVEELRRISVRNDHHSTESDSHGTRYDISYQKHFAPKIHGVRYDNRVVRQNDRGHHPRQALSVNIRNKQLPVNSNVEHVKDVHVVNDLNKRLDPETNKRELKCNVDDRVYTPPELRKLPPVPDPKRDQEQTSTTGTDSYGNVTLSDDRTQSVYTADRSGMFQKTWQGENDPRIYQNKQLVEDDLVCQSNSVYQSTDDSTVQDPEQCRSSTSDPDSSEEGLQDRHKKGNFHNNGESSRLPEVEALNELDKAVEGHLDGFQPMSGHDFTSLRNNQLPPLEGGRLPPIGGARAKNFICQKAESHDIGEARSRVRRHSVSVMGHDDLLKSSRNNIETLPSEHQTRDRVLSSSFRHSRPRSKHIMDGRAACRHSVSRDRTSPPLSDSLMCDKDEAILLRHTQKDRGRERTSSKTKSVDTKPEMDRSKTRDSSKTRSGDTDRASDRSKKKSGGTGRERDSSKARSGDTGRTRDSSKSRSDGRESNSKKQDDSMRSEGDIIQYDAEEPFHGVNKDGRPSLDMLHNQMGEDKDAASQKHHRHHGDEHRKQYHHRNNKLHHHGNKHQSRQDQVDDLAMTLHAEDKLYQFHKRAPPANLYIETEEEYSV</sequence>
<feature type="compositionally biased region" description="Basic and acidic residues" evidence="1">
    <location>
        <begin position="55"/>
        <end position="72"/>
    </location>
</feature>
<feature type="region of interest" description="Disordered" evidence="1">
    <location>
        <begin position="438"/>
        <end position="665"/>
    </location>
</feature>
<feature type="region of interest" description="Disordered" evidence="1">
    <location>
        <begin position="358"/>
        <end position="379"/>
    </location>
</feature>
<evidence type="ECO:0000313" key="3">
    <source>
        <dbReference type="EMBL" id="KAK2141407.1"/>
    </source>
</evidence>
<gene>
    <name evidence="3" type="ORF">LSH36_1107g00009</name>
</gene>
<protein>
    <submittedName>
        <fullName evidence="3">Uncharacterized protein</fullName>
    </submittedName>
</protein>
<organism evidence="3 4">
    <name type="scientific">Paralvinella palmiformis</name>
    <dbReference type="NCBI Taxonomy" id="53620"/>
    <lineage>
        <taxon>Eukaryota</taxon>
        <taxon>Metazoa</taxon>
        <taxon>Spiralia</taxon>
        <taxon>Lophotrochozoa</taxon>
        <taxon>Annelida</taxon>
        <taxon>Polychaeta</taxon>
        <taxon>Sedentaria</taxon>
        <taxon>Canalipalpata</taxon>
        <taxon>Terebellida</taxon>
        <taxon>Terebelliformia</taxon>
        <taxon>Alvinellidae</taxon>
        <taxon>Paralvinella</taxon>
    </lineage>
</organism>
<proteinExistence type="predicted"/>
<keyword evidence="2" id="KW-0812">Transmembrane</keyword>
<feature type="compositionally biased region" description="Basic and acidic residues" evidence="1">
    <location>
        <begin position="487"/>
        <end position="543"/>
    </location>
</feature>
<comment type="caution">
    <text evidence="3">The sequence shown here is derived from an EMBL/GenBank/DDBJ whole genome shotgun (WGS) entry which is preliminary data.</text>
</comment>
<dbReference type="Proteomes" id="UP001208570">
    <property type="component" value="Unassembled WGS sequence"/>
</dbReference>
<feature type="region of interest" description="Disordered" evidence="1">
    <location>
        <begin position="295"/>
        <end position="342"/>
    </location>
</feature>
<reference evidence="3" key="1">
    <citation type="journal article" date="2023" name="Mol. Biol. Evol.">
        <title>Third-Generation Sequencing Reveals the Adaptive Role of the Epigenome in Three Deep-Sea Polychaetes.</title>
        <authorList>
            <person name="Perez M."/>
            <person name="Aroh O."/>
            <person name="Sun Y."/>
            <person name="Lan Y."/>
            <person name="Juniper S.K."/>
            <person name="Young C.R."/>
            <person name="Angers B."/>
            <person name="Qian P.Y."/>
        </authorList>
    </citation>
    <scope>NUCLEOTIDE SEQUENCE</scope>
    <source>
        <strain evidence="3">P08H-3</strain>
    </source>
</reference>
<keyword evidence="2" id="KW-0472">Membrane</keyword>
<evidence type="ECO:0000256" key="2">
    <source>
        <dbReference type="SAM" id="Phobius"/>
    </source>
</evidence>
<feature type="transmembrane region" description="Helical" evidence="2">
    <location>
        <begin position="20"/>
        <end position="45"/>
    </location>
</feature>
<keyword evidence="2" id="KW-1133">Transmembrane helix</keyword>
<feature type="compositionally biased region" description="Basic and acidic residues" evidence="1">
    <location>
        <begin position="210"/>
        <end position="232"/>
    </location>
</feature>
<keyword evidence="4" id="KW-1185">Reference proteome</keyword>
<dbReference type="EMBL" id="JAODUP010001106">
    <property type="protein sequence ID" value="KAK2141407.1"/>
    <property type="molecule type" value="Genomic_DNA"/>
</dbReference>
<accession>A0AAD9IVM0</accession>
<feature type="compositionally biased region" description="Basic and acidic residues" evidence="1">
    <location>
        <begin position="603"/>
        <end position="614"/>
    </location>
</feature>
<dbReference type="AlphaFoldDB" id="A0AAD9IVM0"/>
<feature type="region of interest" description="Disordered" evidence="1">
    <location>
        <begin position="210"/>
        <end position="252"/>
    </location>
</feature>
<feature type="compositionally biased region" description="Basic residues" evidence="1">
    <location>
        <begin position="644"/>
        <end position="661"/>
    </location>
</feature>
<feature type="region of interest" description="Disordered" evidence="1">
    <location>
        <begin position="55"/>
        <end position="93"/>
    </location>
</feature>
<name>A0AAD9IVM0_9ANNE</name>
<feature type="compositionally biased region" description="Basic and acidic residues" evidence="1">
    <location>
        <begin position="552"/>
        <end position="594"/>
    </location>
</feature>
<evidence type="ECO:0000313" key="4">
    <source>
        <dbReference type="Proteomes" id="UP001208570"/>
    </source>
</evidence>